<evidence type="ECO:0000313" key="2">
    <source>
        <dbReference type="EMBL" id="HDM90883.1"/>
    </source>
</evidence>
<proteinExistence type="predicted"/>
<dbReference type="AlphaFoldDB" id="A0A7C1BEV2"/>
<keyword evidence="1" id="KW-0732">Signal</keyword>
<protein>
    <submittedName>
        <fullName evidence="2">Uncharacterized protein</fullName>
    </submittedName>
</protein>
<evidence type="ECO:0000256" key="1">
    <source>
        <dbReference type="SAM" id="SignalP"/>
    </source>
</evidence>
<comment type="caution">
    <text evidence="2">The sequence shown here is derived from an EMBL/GenBank/DDBJ whole genome shotgun (WGS) entry which is preliminary data.</text>
</comment>
<dbReference type="PROSITE" id="PS51257">
    <property type="entry name" value="PROKAR_LIPOPROTEIN"/>
    <property type="match status" value="1"/>
</dbReference>
<sequence length="221" mass="24547">MSAKHALFVAFILLSCSLPFGVIDRALSDYFPLETGNYWNYVTQDGDTISARIEGDTVILGDTAFIYTFGSDLYYFFKADNGIDRYYYFVTYRGGDKVVLEKRIGSYLSLPLIDGYARTDSFSNTVVVVNDTFQCFHTVDLRISLVGDLSVGDRTFHEVYSAEITDSRRVDSPLGTSASERHEVLCLAPDVGIIRKQEVLAENGDTVAYSAELIGSNLLGE</sequence>
<gene>
    <name evidence="2" type="ORF">ENG67_06735</name>
</gene>
<reference evidence="2" key="1">
    <citation type="journal article" date="2020" name="mSystems">
        <title>Genome- and Community-Level Interaction Insights into Carbon Utilization and Element Cycling Functions of Hydrothermarchaeota in Hydrothermal Sediment.</title>
        <authorList>
            <person name="Zhou Z."/>
            <person name="Liu Y."/>
            <person name="Xu W."/>
            <person name="Pan J."/>
            <person name="Luo Z.H."/>
            <person name="Li M."/>
        </authorList>
    </citation>
    <scope>NUCLEOTIDE SEQUENCE [LARGE SCALE GENOMIC DNA]</scope>
    <source>
        <strain evidence="2">HyVt-237</strain>
    </source>
</reference>
<dbReference type="Proteomes" id="UP000885931">
    <property type="component" value="Unassembled WGS sequence"/>
</dbReference>
<dbReference type="EMBL" id="DRBW01000247">
    <property type="protein sequence ID" value="HDM90883.1"/>
    <property type="molecule type" value="Genomic_DNA"/>
</dbReference>
<organism evidence="2">
    <name type="scientific">candidate division WOR-3 bacterium</name>
    <dbReference type="NCBI Taxonomy" id="2052148"/>
    <lineage>
        <taxon>Bacteria</taxon>
        <taxon>Bacteria division WOR-3</taxon>
    </lineage>
</organism>
<feature type="signal peptide" evidence="1">
    <location>
        <begin position="1"/>
        <end position="21"/>
    </location>
</feature>
<name>A0A7C1BEV2_UNCW3</name>
<accession>A0A7C1BEV2</accession>
<feature type="chain" id="PRO_5028407890" evidence="1">
    <location>
        <begin position="22"/>
        <end position="221"/>
    </location>
</feature>